<evidence type="ECO:0000256" key="2">
    <source>
        <dbReference type="ARBA" id="ARBA00023242"/>
    </source>
</evidence>
<keyword evidence="3" id="KW-0472">Membrane</keyword>
<dbReference type="GO" id="GO:0033063">
    <property type="term" value="C:Rad51B-Rad51C-Rad51D-XRCC2 complex"/>
    <property type="evidence" value="ECO:0007669"/>
    <property type="project" value="TreeGrafter"/>
</dbReference>
<evidence type="ECO:0000313" key="6">
    <source>
        <dbReference type="Proteomes" id="UP000053447"/>
    </source>
</evidence>
<proteinExistence type="predicted"/>
<feature type="domain" description="RecA family profile 1" evidence="4">
    <location>
        <begin position="77"/>
        <end position="248"/>
    </location>
</feature>
<dbReference type="Proteomes" id="UP000053447">
    <property type="component" value="Unassembled WGS sequence"/>
</dbReference>
<dbReference type="GO" id="GO:0005657">
    <property type="term" value="C:replication fork"/>
    <property type="evidence" value="ECO:0007669"/>
    <property type="project" value="TreeGrafter"/>
</dbReference>
<dbReference type="GO" id="GO:0007131">
    <property type="term" value="P:reciprocal meiotic recombination"/>
    <property type="evidence" value="ECO:0007669"/>
    <property type="project" value="TreeGrafter"/>
</dbReference>
<reference evidence="6" key="1">
    <citation type="journal article" date="2016" name="Nat. Commun.">
        <title>Genome analysis of three Pneumocystis species reveals adaptation mechanisms to life exclusively in mammalian hosts.</title>
        <authorList>
            <person name="Ma L."/>
            <person name="Chen Z."/>
            <person name="Huang D.W."/>
            <person name="Kutty G."/>
            <person name="Ishihara M."/>
            <person name="Wang H."/>
            <person name="Abouelleil A."/>
            <person name="Bishop L."/>
            <person name="Davey E."/>
            <person name="Deng R."/>
            <person name="Deng X."/>
            <person name="Fan L."/>
            <person name="Fantoni G."/>
            <person name="Fitzgerald M."/>
            <person name="Gogineni E."/>
            <person name="Goldberg J.M."/>
            <person name="Handley G."/>
            <person name="Hu X."/>
            <person name="Huber C."/>
            <person name="Jiao X."/>
            <person name="Jones K."/>
            <person name="Levin J.Z."/>
            <person name="Liu Y."/>
            <person name="Macdonald P."/>
            <person name="Melnikov A."/>
            <person name="Raley C."/>
            <person name="Sassi M."/>
            <person name="Sherman B.T."/>
            <person name="Song X."/>
            <person name="Sykes S."/>
            <person name="Tran B."/>
            <person name="Walsh L."/>
            <person name="Xia Y."/>
            <person name="Yang J."/>
            <person name="Young S."/>
            <person name="Zeng Q."/>
            <person name="Zheng X."/>
            <person name="Stephens R."/>
            <person name="Nusbaum C."/>
            <person name="Birren B.W."/>
            <person name="Azadi P."/>
            <person name="Lempicki R.A."/>
            <person name="Cuomo C.A."/>
            <person name="Kovacs J.A."/>
        </authorList>
    </citation>
    <scope>NUCLEOTIDE SEQUENCE [LARGE SCALE GENOMIC DNA]</scope>
    <source>
        <strain evidence="6">RU7</strain>
    </source>
</reference>
<dbReference type="eggNOG" id="KOG1433">
    <property type="taxonomic scope" value="Eukaryota"/>
</dbReference>
<dbReference type="GO" id="GO:0003697">
    <property type="term" value="F:single-stranded DNA binding"/>
    <property type="evidence" value="ECO:0007669"/>
    <property type="project" value="TreeGrafter"/>
</dbReference>
<dbReference type="GO" id="GO:0042148">
    <property type="term" value="P:DNA strand invasion"/>
    <property type="evidence" value="ECO:0007669"/>
    <property type="project" value="TreeGrafter"/>
</dbReference>
<dbReference type="VEuPathDB" id="FungiDB:T551_00246"/>
<keyword evidence="6" id="KW-1185">Reference proteome</keyword>
<keyword evidence="2" id="KW-0539">Nucleus</keyword>
<feature type="transmembrane region" description="Helical" evidence="3">
    <location>
        <begin position="308"/>
        <end position="326"/>
    </location>
</feature>
<dbReference type="InterPro" id="IPR027417">
    <property type="entry name" value="P-loop_NTPase"/>
</dbReference>
<keyword evidence="3" id="KW-1133">Transmembrane helix</keyword>
<dbReference type="GeneID" id="28938768"/>
<dbReference type="EMBL" id="LFWA01000001">
    <property type="protein sequence ID" value="KTW32761.1"/>
    <property type="molecule type" value="Genomic_DNA"/>
</dbReference>
<dbReference type="SUPFAM" id="SSF52540">
    <property type="entry name" value="P-loop containing nucleoside triphosphate hydrolases"/>
    <property type="match status" value="1"/>
</dbReference>
<evidence type="ECO:0000256" key="3">
    <source>
        <dbReference type="SAM" id="Phobius"/>
    </source>
</evidence>
<dbReference type="InterPro" id="IPR013632">
    <property type="entry name" value="Rad51_C"/>
</dbReference>
<dbReference type="PROSITE" id="PS50162">
    <property type="entry name" value="RECA_2"/>
    <property type="match status" value="1"/>
</dbReference>
<gene>
    <name evidence="5" type="ORF">T551_00246</name>
</gene>
<dbReference type="GO" id="GO:0140664">
    <property type="term" value="F:ATP-dependent DNA damage sensor activity"/>
    <property type="evidence" value="ECO:0007669"/>
    <property type="project" value="InterPro"/>
</dbReference>
<dbReference type="Pfam" id="PF08423">
    <property type="entry name" value="Rad51"/>
    <property type="match status" value="1"/>
</dbReference>
<name>A0A0W4ZWK7_PNEJ7</name>
<dbReference type="Gene3D" id="3.40.50.300">
    <property type="entry name" value="P-loop containing nucleotide triphosphate hydrolases"/>
    <property type="match status" value="1"/>
</dbReference>
<dbReference type="PANTHER" id="PTHR46457:SF1">
    <property type="entry name" value="DNA REPAIR PROTEIN RAD51 HOMOLOG 4"/>
    <property type="match status" value="1"/>
</dbReference>
<dbReference type="InterPro" id="IPR020588">
    <property type="entry name" value="RecA_ATP-bd"/>
</dbReference>
<dbReference type="GO" id="GO:0000724">
    <property type="term" value="P:double-strand break repair via homologous recombination"/>
    <property type="evidence" value="ECO:0007669"/>
    <property type="project" value="TreeGrafter"/>
</dbReference>
<dbReference type="PANTHER" id="PTHR46457">
    <property type="entry name" value="DNA REPAIR PROTEIN RAD51 HOMOLOG 4"/>
    <property type="match status" value="1"/>
</dbReference>
<comment type="subcellular location">
    <subcellularLocation>
        <location evidence="1">Nucleus</location>
    </subcellularLocation>
</comment>
<comment type="caution">
    <text evidence="5">The sequence shown here is derived from an EMBL/GenBank/DDBJ whole genome shotgun (WGS) entry which is preliminary data.</text>
</comment>
<dbReference type="GO" id="GO:0005524">
    <property type="term" value="F:ATP binding"/>
    <property type="evidence" value="ECO:0007669"/>
    <property type="project" value="InterPro"/>
</dbReference>
<evidence type="ECO:0000256" key="1">
    <source>
        <dbReference type="ARBA" id="ARBA00004123"/>
    </source>
</evidence>
<dbReference type="GO" id="GO:0005815">
    <property type="term" value="C:microtubule organizing center"/>
    <property type="evidence" value="ECO:0007669"/>
    <property type="project" value="TreeGrafter"/>
</dbReference>
<sequence length="327" mass="36589">MVALNILVKKFDEYHEIVRILSSIEIFTDDELLLADVEYISKKTNISLNKINKLINSVIVPSCAARSIRGNMDHQLSGFLVSTKCNAIDNILDGGLPTGRIITISGPSEIGKTTIAYSVVSSYLLSYANARALWIDTSGTFSVQRLIDIAQDNGYQSSFLERVGIVRAFDIWGIIDGVNEFQYLVNKSMNSDDLIPGVIVIDNITNPLSLLMQREQIKGHSIMNLLIRNLYTIFSQNRKILVLLINFTVKSHSTNFSSFSSTELKPALGVTWPYLSDLEILITKAPNNVDYSFANILEIIFDRYGTLLGKWGLFVIVVFLFICPTLF</sequence>
<evidence type="ECO:0000313" key="5">
    <source>
        <dbReference type="EMBL" id="KTW32761.1"/>
    </source>
</evidence>
<dbReference type="RefSeq" id="XP_018231453.1">
    <property type="nucleotide sequence ID" value="XM_018372513.1"/>
</dbReference>
<dbReference type="AlphaFoldDB" id="A0A0W4ZWK7"/>
<dbReference type="InterPro" id="IPR051988">
    <property type="entry name" value="HRR_RAD51_Paralog"/>
</dbReference>
<evidence type="ECO:0000259" key="4">
    <source>
        <dbReference type="PROSITE" id="PS50162"/>
    </source>
</evidence>
<dbReference type="OrthoDB" id="336321at2759"/>
<dbReference type="STRING" id="1408657.A0A0W4ZWK7"/>
<protein>
    <recommendedName>
        <fullName evidence="4">RecA family profile 1 domain-containing protein</fullName>
    </recommendedName>
</protein>
<keyword evidence="3" id="KW-0812">Transmembrane</keyword>
<dbReference type="GO" id="GO:0000723">
    <property type="term" value="P:telomere maintenance"/>
    <property type="evidence" value="ECO:0007669"/>
    <property type="project" value="TreeGrafter"/>
</dbReference>
<accession>A0A0W4ZWK7</accession>
<organism evidence="5 6">
    <name type="scientific">Pneumocystis jirovecii (strain RU7)</name>
    <name type="common">Human pneumocystis pneumonia agent</name>
    <dbReference type="NCBI Taxonomy" id="1408657"/>
    <lineage>
        <taxon>Eukaryota</taxon>
        <taxon>Fungi</taxon>
        <taxon>Dikarya</taxon>
        <taxon>Ascomycota</taxon>
        <taxon>Taphrinomycotina</taxon>
        <taxon>Pneumocystomycetes</taxon>
        <taxon>Pneumocystaceae</taxon>
        <taxon>Pneumocystis</taxon>
    </lineage>
</organism>
<dbReference type="GO" id="GO:0000400">
    <property type="term" value="F:four-way junction DNA binding"/>
    <property type="evidence" value="ECO:0007669"/>
    <property type="project" value="TreeGrafter"/>
</dbReference>